<feature type="region of interest" description="Disordered" evidence="2">
    <location>
        <begin position="1"/>
        <end position="22"/>
    </location>
</feature>
<dbReference type="AlphaFoldDB" id="A0A5C8NKI4"/>
<dbReference type="Proteomes" id="UP000321571">
    <property type="component" value="Unassembled WGS sequence"/>
</dbReference>
<evidence type="ECO:0000313" key="4">
    <source>
        <dbReference type="EMBL" id="TXL62279.1"/>
    </source>
</evidence>
<dbReference type="EMBL" id="VDUX01000002">
    <property type="protein sequence ID" value="TXL62279.1"/>
    <property type="molecule type" value="Genomic_DNA"/>
</dbReference>
<proteinExistence type="inferred from homology"/>
<dbReference type="Gene3D" id="3.40.630.190">
    <property type="entry name" value="LCP protein"/>
    <property type="match status" value="1"/>
</dbReference>
<name>A0A5C8NKI4_9ACTN</name>
<dbReference type="PANTHER" id="PTHR33392">
    <property type="entry name" value="POLYISOPRENYL-TEICHOIC ACID--PEPTIDOGLYCAN TEICHOIC ACID TRANSFERASE TAGU"/>
    <property type="match status" value="1"/>
</dbReference>
<evidence type="ECO:0000256" key="1">
    <source>
        <dbReference type="ARBA" id="ARBA00006068"/>
    </source>
</evidence>
<organism evidence="4 5">
    <name type="scientific">Aeromicrobium terrae</name>
    <dbReference type="NCBI Taxonomy" id="2498846"/>
    <lineage>
        <taxon>Bacteria</taxon>
        <taxon>Bacillati</taxon>
        <taxon>Actinomycetota</taxon>
        <taxon>Actinomycetes</taxon>
        <taxon>Propionibacteriales</taxon>
        <taxon>Nocardioidaceae</taxon>
        <taxon>Aeromicrobium</taxon>
    </lineage>
</organism>
<comment type="similarity">
    <text evidence="1">Belongs to the LytR/CpsA/Psr (LCP) family.</text>
</comment>
<comment type="caution">
    <text evidence="4">The sequence shown here is derived from an EMBL/GenBank/DDBJ whole genome shotgun (WGS) entry which is preliminary data.</text>
</comment>
<gene>
    <name evidence="4" type="ORF">FHP06_06170</name>
</gene>
<dbReference type="PANTHER" id="PTHR33392:SF6">
    <property type="entry name" value="POLYISOPRENYL-TEICHOIC ACID--PEPTIDOGLYCAN TEICHOIC ACID TRANSFERASE TAGU"/>
    <property type="match status" value="1"/>
</dbReference>
<evidence type="ECO:0000259" key="3">
    <source>
        <dbReference type="Pfam" id="PF03816"/>
    </source>
</evidence>
<feature type="domain" description="Cell envelope-related transcriptional attenuator" evidence="3">
    <location>
        <begin position="116"/>
        <end position="265"/>
    </location>
</feature>
<dbReference type="NCBIfam" id="TIGR00350">
    <property type="entry name" value="lytR_cpsA_psr"/>
    <property type="match status" value="1"/>
</dbReference>
<protein>
    <submittedName>
        <fullName evidence="4">LytR family transcriptional regulator</fullName>
    </submittedName>
</protein>
<evidence type="ECO:0000256" key="2">
    <source>
        <dbReference type="SAM" id="MobiDB-lite"/>
    </source>
</evidence>
<evidence type="ECO:0000313" key="5">
    <source>
        <dbReference type="Proteomes" id="UP000321571"/>
    </source>
</evidence>
<reference evidence="4 5" key="1">
    <citation type="submission" date="2019-06" db="EMBL/GenBank/DDBJ databases">
        <title>Aeromicrobium sp. nov., isolated from a maize field.</title>
        <authorList>
            <person name="Lin S.-Y."/>
            <person name="Tsai C.-F."/>
            <person name="Young C.-C."/>
        </authorList>
    </citation>
    <scope>NUCLEOTIDE SEQUENCE [LARGE SCALE GENOMIC DNA]</scope>
    <source>
        <strain evidence="4 5">CC-CFT486</strain>
    </source>
</reference>
<dbReference type="InterPro" id="IPR050922">
    <property type="entry name" value="LytR/CpsA/Psr_CW_biosynth"/>
</dbReference>
<dbReference type="RefSeq" id="WP_147684805.1">
    <property type="nucleotide sequence ID" value="NZ_VDUX01000002.1"/>
</dbReference>
<dbReference type="Pfam" id="PF03816">
    <property type="entry name" value="LytR_cpsA_psr"/>
    <property type="match status" value="1"/>
</dbReference>
<dbReference type="InterPro" id="IPR004474">
    <property type="entry name" value="LytR_CpsA_psr"/>
</dbReference>
<sequence length="371" mass="41738">MADRRHGRRYRGAGKRRAGGTPFHRRHRKLLIGLLSFVLVVVGAGAAYAYMLNSKFNNIDKVKTADLKDRPDPDKGRALNVMLLGSDKGKDIPGEPKNTTIADDAKRKVWPSGKYRSDTLMIVHISADRKHVYLVSLPRDTFTMLYNAKGEPEHQEKINGAFSYYGPNGTISTVEHLTDVRMRHMAIIDWAGFKDLSRAVGGVPVYIPRAFYDPKQKIQWNAGEQNLEGAKALAYVRTRYGLLRGDFDRIARQQNFLRSLMKKMLARGTMTNPIKLTKTLSALTENLTVDAEWDPRDMRALALSLRGTRADDVTFLTAPVAGTETVPTYGSIVRLDELKSKELFTAMKNDDMDAYVKKYPDDVLKSDKEIG</sequence>
<keyword evidence="5" id="KW-1185">Reference proteome</keyword>
<dbReference type="OrthoDB" id="9782542at2"/>
<accession>A0A5C8NKI4</accession>